<dbReference type="SUPFAM" id="SSF53187">
    <property type="entry name" value="Zn-dependent exopeptidases"/>
    <property type="match status" value="1"/>
</dbReference>
<dbReference type="Gene3D" id="3.30.70.360">
    <property type="match status" value="1"/>
</dbReference>
<dbReference type="Pfam" id="PF01546">
    <property type="entry name" value="Peptidase_M20"/>
    <property type="match status" value="1"/>
</dbReference>
<dbReference type="Gene3D" id="3.40.630.10">
    <property type="entry name" value="Zn peptidases"/>
    <property type="match status" value="1"/>
</dbReference>
<dbReference type="InterPro" id="IPR011650">
    <property type="entry name" value="Peptidase_M20_dimer"/>
</dbReference>
<feature type="binding site" evidence="2">
    <location>
        <position position="351"/>
    </location>
    <ligand>
        <name>Mn(2+)</name>
        <dbReference type="ChEBI" id="CHEBI:29035"/>
        <label>2</label>
    </ligand>
</feature>
<dbReference type="PANTHER" id="PTHR11014">
    <property type="entry name" value="PEPTIDASE M20 FAMILY MEMBER"/>
    <property type="match status" value="1"/>
</dbReference>
<evidence type="ECO:0000313" key="4">
    <source>
        <dbReference type="EMBL" id="CAH0191997.1"/>
    </source>
</evidence>
<gene>
    <name evidence="4" type="primary">yxeP_4</name>
    <name evidence="4" type="ORF">SRABI133_01685</name>
</gene>
<dbReference type="EMBL" id="CAKKMG010000016">
    <property type="protein sequence ID" value="CAH0191997.1"/>
    <property type="molecule type" value="Genomic_DNA"/>
</dbReference>
<accession>A0A9W4PD63</accession>
<dbReference type="InterPro" id="IPR036264">
    <property type="entry name" value="Bact_exopeptidase_dim_dom"/>
</dbReference>
<dbReference type="PANTHER" id="PTHR11014:SF63">
    <property type="entry name" value="METALLOPEPTIDASE, PUTATIVE (AFU_ORTHOLOGUE AFUA_6G09600)-RELATED"/>
    <property type="match status" value="1"/>
</dbReference>
<name>A0A9W4PD63_9BACI</name>
<dbReference type="Proteomes" id="UP000789326">
    <property type="component" value="Unassembled WGS sequence"/>
</dbReference>
<reference evidence="4" key="1">
    <citation type="submission" date="2021-11" db="EMBL/GenBank/DDBJ databases">
        <authorList>
            <person name="Bulgarelli D."/>
        </authorList>
    </citation>
    <scope>NUCLEOTIDE SEQUENCE</scope>
    <source>
        <strain evidence="4">Bi133</strain>
    </source>
</reference>
<organism evidence="4 5">
    <name type="scientific">Peribacillus simplex</name>
    <dbReference type="NCBI Taxonomy" id="1478"/>
    <lineage>
        <taxon>Bacteria</taxon>
        <taxon>Bacillati</taxon>
        <taxon>Bacillota</taxon>
        <taxon>Bacilli</taxon>
        <taxon>Bacillales</taxon>
        <taxon>Bacillaceae</taxon>
        <taxon>Peribacillus</taxon>
    </lineage>
</organism>
<evidence type="ECO:0000259" key="3">
    <source>
        <dbReference type="Pfam" id="PF07687"/>
    </source>
</evidence>
<evidence type="ECO:0000256" key="1">
    <source>
        <dbReference type="ARBA" id="ARBA00022801"/>
    </source>
</evidence>
<dbReference type="PIRSF" id="PIRSF005962">
    <property type="entry name" value="Pept_M20D_amidohydro"/>
    <property type="match status" value="1"/>
</dbReference>
<feature type="binding site" evidence="2">
    <location>
        <position position="99"/>
    </location>
    <ligand>
        <name>Mn(2+)</name>
        <dbReference type="ChEBI" id="CHEBI:29035"/>
        <label>2</label>
    </ligand>
</feature>
<feature type="domain" description="Peptidase M20 dimerisation" evidence="3">
    <location>
        <begin position="179"/>
        <end position="273"/>
    </location>
</feature>
<comment type="caution">
    <text evidence="4">The sequence shown here is derived from an EMBL/GenBank/DDBJ whole genome shotgun (WGS) entry which is preliminary data.</text>
</comment>
<proteinExistence type="predicted"/>
<feature type="binding site" evidence="2">
    <location>
        <position position="159"/>
    </location>
    <ligand>
        <name>Mn(2+)</name>
        <dbReference type="ChEBI" id="CHEBI:29035"/>
        <label>2</label>
    </ligand>
</feature>
<evidence type="ECO:0000256" key="2">
    <source>
        <dbReference type="PIRSR" id="PIRSR005962-1"/>
    </source>
</evidence>
<keyword evidence="2" id="KW-0479">Metal-binding</keyword>
<dbReference type="GO" id="GO:0050118">
    <property type="term" value="F:N-acetyldiaminopimelate deacetylase activity"/>
    <property type="evidence" value="ECO:0007669"/>
    <property type="project" value="UniProtKB-ARBA"/>
</dbReference>
<dbReference type="RefSeq" id="WP_434011049.1">
    <property type="nucleotide sequence ID" value="NZ_CAKKMG010000016.1"/>
</dbReference>
<dbReference type="Pfam" id="PF07687">
    <property type="entry name" value="M20_dimer"/>
    <property type="match status" value="1"/>
</dbReference>
<sequence length="382" mass="41885">MTISNVELENYLLEFRRDLHMTPELSNQEFETTKKIKEALQSQNIKILDFSLKTGVVAEIKGSKPGPTIALRSDIDALPILEQSEVDFPSRHIGVMHACGHDFHTSVILGTAFLLKKEERDLSGTIRLIFQPAEETGHGASALMETGLLDDVDVIFGLHNDPTLQVGELGTKHGALTAGVDRFEVHVKATGSHAAKPEEGNDPIIITGHIISTLQTIISRNVAPKESAVLSITQIHSGSTWNVIPDSAYLEGTVRTFSKTQREFIQKRMKQVLHGISETFNANVELSWHPGPPSVDNTPEWADLALQVGDTAGYTTKTLEASSIGEDFAFYQEKIPGAFVMIGSGGPYDLHHPKFIVDETALFPAASYFRLLALEALKKIPK</sequence>
<dbReference type="EC" id="3.-.-.-" evidence="4"/>
<dbReference type="InterPro" id="IPR002933">
    <property type="entry name" value="Peptidase_M20"/>
</dbReference>
<dbReference type="GO" id="GO:0019877">
    <property type="term" value="P:diaminopimelate biosynthetic process"/>
    <property type="evidence" value="ECO:0007669"/>
    <property type="project" value="UniProtKB-ARBA"/>
</dbReference>
<feature type="binding site" evidence="2">
    <location>
        <position position="135"/>
    </location>
    <ligand>
        <name>Mn(2+)</name>
        <dbReference type="ChEBI" id="CHEBI:29035"/>
        <label>2</label>
    </ligand>
</feature>
<dbReference type="SUPFAM" id="SSF55031">
    <property type="entry name" value="Bacterial exopeptidase dimerisation domain"/>
    <property type="match status" value="1"/>
</dbReference>
<dbReference type="GO" id="GO:0046872">
    <property type="term" value="F:metal ion binding"/>
    <property type="evidence" value="ECO:0007669"/>
    <property type="project" value="UniProtKB-KW"/>
</dbReference>
<keyword evidence="1 4" id="KW-0378">Hydrolase</keyword>
<comment type="cofactor">
    <cofactor evidence="2">
        <name>Mn(2+)</name>
        <dbReference type="ChEBI" id="CHEBI:29035"/>
    </cofactor>
    <text evidence="2">The Mn(2+) ion enhances activity.</text>
</comment>
<protein>
    <submittedName>
        <fullName evidence="4">Hydrolase YxeP</fullName>
        <ecNumber evidence="4">3.-.-.-</ecNumber>
    </submittedName>
</protein>
<keyword evidence="2" id="KW-0464">Manganese</keyword>
<dbReference type="InterPro" id="IPR017439">
    <property type="entry name" value="Amidohydrolase"/>
</dbReference>
<dbReference type="FunFam" id="3.30.70.360:FF:000001">
    <property type="entry name" value="N-acetyldiaminopimelate deacetylase"/>
    <property type="match status" value="1"/>
</dbReference>
<feature type="binding site" evidence="2">
    <location>
        <position position="101"/>
    </location>
    <ligand>
        <name>Mn(2+)</name>
        <dbReference type="ChEBI" id="CHEBI:29035"/>
        <label>2</label>
    </ligand>
</feature>
<dbReference type="AlphaFoldDB" id="A0A9W4PD63"/>
<dbReference type="NCBIfam" id="TIGR01891">
    <property type="entry name" value="amidohydrolases"/>
    <property type="match status" value="1"/>
</dbReference>
<evidence type="ECO:0000313" key="5">
    <source>
        <dbReference type="Proteomes" id="UP000789326"/>
    </source>
</evidence>